<keyword evidence="5" id="KW-1185">Reference proteome</keyword>
<dbReference type="GO" id="GO:0005198">
    <property type="term" value="F:structural molecule activity"/>
    <property type="evidence" value="ECO:0007669"/>
    <property type="project" value="TreeGrafter"/>
</dbReference>
<dbReference type="GeneID" id="77725936"/>
<dbReference type="Pfam" id="PF01399">
    <property type="entry name" value="PCI"/>
    <property type="match status" value="1"/>
</dbReference>
<dbReference type="GO" id="GO:0005634">
    <property type="term" value="C:nucleus"/>
    <property type="evidence" value="ECO:0007669"/>
    <property type="project" value="TreeGrafter"/>
</dbReference>
<evidence type="ECO:0000259" key="3">
    <source>
        <dbReference type="PROSITE" id="PS50250"/>
    </source>
</evidence>
<dbReference type="Proteomes" id="UP001164286">
    <property type="component" value="Unassembled WGS sequence"/>
</dbReference>
<dbReference type="GO" id="GO:0005829">
    <property type="term" value="C:cytosol"/>
    <property type="evidence" value="ECO:0007669"/>
    <property type="project" value="TreeGrafter"/>
</dbReference>
<accession>A0AA38HFE2</accession>
<dbReference type="InterPro" id="IPR000717">
    <property type="entry name" value="PCI_dom"/>
</dbReference>
<evidence type="ECO:0000256" key="2">
    <source>
        <dbReference type="ARBA" id="ARBA00022942"/>
    </source>
</evidence>
<dbReference type="EMBL" id="JAKWFO010000003">
    <property type="protein sequence ID" value="KAI9637944.1"/>
    <property type="molecule type" value="Genomic_DNA"/>
</dbReference>
<name>A0AA38HFE2_9TREE</name>
<comment type="similarity">
    <text evidence="1">Belongs to the proteasome subunit S11 family.</text>
</comment>
<dbReference type="InterPro" id="IPR036390">
    <property type="entry name" value="WH_DNA-bd_sf"/>
</dbReference>
<dbReference type="InterPro" id="IPR035298">
    <property type="entry name" value="PSMD13"/>
</dbReference>
<dbReference type="RefSeq" id="XP_052947721.1">
    <property type="nucleotide sequence ID" value="XM_053086735.1"/>
</dbReference>
<dbReference type="SMART" id="SM00088">
    <property type="entry name" value="PINT"/>
    <property type="match status" value="1"/>
</dbReference>
<sequence>MEVDSSAASSSQTPLSWIEHKEASSPAELKSWFTKIREQYERKLWHNLTVTLLQFIYLPEAGPHLIELWNNFIHSLEGKANRLRLMEIARRVGREFTEPELTLKFLREVLERIPSPYPTEATESTPAVAAAPRPMPEAYCLNLSSIAYAQLLLGDLPACKKTLDECEKLLGEQDTVEPIVNAGFYGVAGDYHKVKAEYGPYFKNSLLYLACIDSETELVPEDRVARAHDLCIAALLGETIYNFGELLQHPILQCLAGTEHAWIKDLISAFNAGEIGKFESLSTNFANEPILAQSIAFLRQKICLMALIQTAFSRPRDGASRLMTFQQIGEATRLPVYEVEHLLMKALSLSLIRGSLDQVSSTVDITWVQPRVLEGSQLDTLATQFKAWTAAVGKTEQNVDELRGEARQLVAAS</sequence>
<dbReference type="SUPFAM" id="SSF46785">
    <property type="entry name" value="Winged helix' DNA-binding domain"/>
    <property type="match status" value="1"/>
</dbReference>
<organism evidence="4 5">
    <name type="scientific">Dioszegia hungarica</name>
    <dbReference type="NCBI Taxonomy" id="4972"/>
    <lineage>
        <taxon>Eukaryota</taxon>
        <taxon>Fungi</taxon>
        <taxon>Dikarya</taxon>
        <taxon>Basidiomycota</taxon>
        <taxon>Agaricomycotina</taxon>
        <taxon>Tremellomycetes</taxon>
        <taxon>Tremellales</taxon>
        <taxon>Bulleribasidiaceae</taxon>
        <taxon>Dioszegia</taxon>
    </lineage>
</organism>
<dbReference type="PANTHER" id="PTHR10539:SF0">
    <property type="entry name" value="26S PROTEASOME NON-ATPASE REGULATORY SUBUNIT 13"/>
    <property type="match status" value="1"/>
</dbReference>
<gene>
    <name evidence="4" type="ORF">MKK02DRAFT_23451</name>
</gene>
<dbReference type="GO" id="GO:0006511">
    <property type="term" value="P:ubiquitin-dependent protein catabolic process"/>
    <property type="evidence" value="ECO:0007669"/>
    <property type="project" value="TreeGrafter"/>
</dbReference>
<keyword evidence="2 4" id="KW-0647">Proteasome</keyword>
<dbReference type="Pfam" id="PF22037">
    <property type="entry name" value="PSD13_N"/>
    <property type="match status" value="1"/>
</dbReference>
<feature type="domain" description="PCI" evidence="3">
    <location>
        <begin position="200"/>
        <end position="370"/>
    </location>
</feature>
<dbReference type="PROSITE" id="PS50250">
    <property type="entry name" value="PCI"/>
    <property type="match status" value="1"/>
</dbReference>
<evidence type="ECO:0000313" key="4">
    <source>
        <dbReference type="EMBL" id="KAI9637944.1"/>
    </source>
</evidence>
<evidence type="ECO:0000313" key="5">
    <source>
        <dbReference type="Proteomes" id="UP001164286"/>
    </source>
</evidence>
<dbReference type="InterPro" id="IPR054179">
    <property type="entry name" value="PSD13_N"/>
</dbReference>
<protein>
    <submittedName>
        <fullName evidence="4">Proteasome regulatory particle subunit</fullName>
    </submittedName>
</protein>
<dbReference type="PANTHER" id="PTHR10539">
    <property type="entry name" value="26S PROTEASOME NON-ATPASE REGULATORY SUBUNIT 13"/>
    <property type="match status" value="1"/>
</dbReference>
<reference evidence="4" key="1">
    <citation type="journal article" date="2022" name="G3 (Bethesda)">
        <title>High quality genome of the basidiomycete yeast Dioszegia hungarica PDD-24b-2 isolated from cloud water.</title>
        <authorList>
            <person name="Jarrige D."/>
            <person name="Haridas S."/>
            <person name="Bleykasten-Grosshans C."/>
            <person name="Joly M."/>
            <person name="Nadalig T."/>
            <person name="Sancelme M."/>
            <person name="Vuilleumier S."/>
            <person name="Grigoriev I.V."/>
            <person name="Amato P."/>
            <person name="Bringel F."/>
        </authorList>
    </citation>
    <scope>NUCLEOTIDE SEQUENCE</scope>
    <source>
        <strain evidence="4">PDD-24b-2</strain>
    </source>
</reference>
<proteinExistence type="inferred from homology"/>
<dbReference type="GO" id="GO:0008541">
    <property type="term" value="C:proteasome regulatory particle, lid subcomplex"/>
    <property type="evidence" value="ECO:0007669"/>
    <property type="project" value="TreeGrafter"/>
</dbReference>
<evidence type="ECO:0000256" key="1">
    <source>
        <dbReference type="ARBA" id="ARBA00006207"/>
    </source>
</evidence>
<dbReference type="AlphaFoldDB" id="A0AA38HFE2"/>
<comment type="caution">
    <text evidence="4">The sequence shown here is derived from an EMBL/GenBank/DDBJ whole genome shotgun (WGS) entry which is preliminary data.</text>
</comment>